<organism evidence="2 3">
    <name type="scientific">Pollutimonas subterranea</name>
    <dbReference type="NCBI Taxonomy" id="2045210"/>
    <lineage>
        <taxon>Bacteria</taxon>
        <taxon>Pseudomonadati</taxon>
        <taxon>Pseudomonadota</taxon>
        <taxon>Betaproteobacteria</taxon>
        <taxon>Burkholderiales</taxon>
        <taxon>Alcaligenaceae</taxon>
        <taxon>Pollutimonas</taxon>
    </lineage>
</organism>
<feature type="transmembrane region" description="Helical" evidence="1">
    <location>
        <begin position="131"/>
        <end position="153"/>
    </location>
</feature>
<name>A0A2N4TZ71_9BURK</name>
<dbReference type="Proteomes" id="UP000234190">
    <property type="component" value="Unassembled WGS sequence"/>
</dbReference>
<proteinExistence type="predicted"/>
<feature type="transmembrane region" description="Helical" evidence="1">
    <location>
        <begin position="108"/>
        <end position="125"/>
    </location>
</feature>
<feature type="transmembrane region" description="Helical" evidence="1">
    <location>
        <begin position="298"/>
        <end position="316"/>
    </location>
</feature>
<feature type="transmembrane region" description="Helical" evidence="1">
    <location>
        <begin position="207"/>
        <end position="227"/>
    </location>
</feature>
<keyword evidence="1" id="KW-1133">Transmembrane helix</keyword>
<keyword evidence="1" id="KW-0812">Transmembrane</keyword>
<feature type="transmembrane region" description="Helical" evidence="1">
    <location>
        <begin position="271"/>
        <end position="291"/>
    </location>
</feature>
<dbReference type="AlphaFoldDB" id="A0A2N4TZ71"/>
<comment type="caution">
    <text evidence="2">The sequence shown here is derived from an EMBL/GenBank/DDBJ whole genome shotgun (WGS) entry which is preliminary data.</text>
</comment>
<evidence type="ECO:0000313" key="3">
    <source>
        <dbReference type="Proteomes" id="UP000234190"/>
    </source>
</evidence>
<evidence type="ECO:0000313" key="2">
    <source>
        <dbReference type="EMBL" id="PLC48049.1"/>
    </source>
</evidence>
<sequence>MALYGAALFAAIGLSVFLLRAKAGLYLFEFGDESEKFVAAQMMLHGMTLYRDIFAHHGPVSYIIAHLYAALVSPTDFSYIRWVMVILALMSAASIYLSPSLKNTPARLWTVGVFLSLLSSIWVLQGIHMVLYHQIGGFLLVVPVTQLFVPLLLGDTPRKAGVVFSGLAIVISCFTAYSFGPTSVLLVLACLILVFTRTGMAGFRRFALYFTAGLAIGLLLLLSWMSVFSDLKGYLVYHFYFNQAVYSRFIDFSLADVKNVFKLSFTPATTIHSFVLVGFVSWLFVLASRFFPAADNKLRFWGSMAILIFVFAIALVNPRGGIGIHDAGFVILNMSLFALSAALCLQSPRFSTPRASAAQIVIGAMATIVAVLIFEQVSRHGISSPHQTPKNELRQHVVRMRPADAPVFEFIRSVSKPEGDMLALIFNPGVYIRSDRRPASGHYYYLPWQAAYNKNSVGGYKIDICKDIAERRPSVIFFDDWKVLQTYPIDEYEPCVPAIIKDKYTAVGNGSQLYLRSDLLTADTKSHQAEDMRLQPSPQLSTEQPLKLSMTTGPASQKGLKRIGIRFGTYAQQNAGEAELRLVRADGTEYRQIFPLSDLADNAYRHFDLDGSSYVSGQIIGVSGGGVSTWESHATNGEVLTCLTYEYADGKLGFTSGCPLY</sequence>
<gene>
    <name evidence="2" type="ORF">CR159_20195</name>
</gene>
<protein>
    <submittedName>
        <fullName evidence="2">Uncharacterized protein</fullName>
    </submittedName>
</protein>
<feature type="transmembrane region" description="Helical" evidence="1">
    <location>
        <begin position="160"/>
        <end position="177"/>
    </location>
</feature>
<keyword evidence="3" id="KW-1185">Reference proteome</keyword>
<accession>A0A2N4TZ71</accession>
<evidence type="ECO:0000256" key="1">
    <source>
        <dbReference type="SAM" id="Phobius"/>
    </source>
</evidence>
<feature type="transmembrane region" description="Helical" evidence="1">
    <location>
        <begin position="322"/>
        <end position="345"/>
    </location>
</feature>
<reference evidence="2 3" key="1">
    <citation type="submission" date="2017-10" db="EMBL/GenBank/DDBJ databases">
        <title>Two draft genome sequences of Pusillimonas sp. strains isolated from a nitrate- and radionuclide-contaminated groundwater in Russia.</title>
        <authorList>
            <person name="Grouzdev D.S."/>
            <person name="Tourova T.P."/>
            <person name="Goeva M.A."/>
            <person name="Babich T.L."/>
            <person name="Sokolova D.S."/>
            <person name="Abdullin R."/>
            <person name="Poltaraus A.B."/>
            <person name="Toshchakov S.V."/>
            <person name="Nazina T.N."/>
        </authorList>
    </citation>
    <scope>NUCLEOTIDE SEQUENCE [LARGE SCALE GENOMIC DNA]</scope>
    <source>
        <strain evidence="2 3">JR1/69-3-13</strain>
    </source>
</reference>
<feature type="transmembrane region" description="Helical" evidence="1">
    <location>
        <begin position="79"/>
        <end position="96"/>
    </location>
</feature>
<feature type="transmembrane region" description="Helical" evidence="1">
    <location>
        <begin position="357"/>
        <end position="374"/>
    </location>
</feature>
<keyword evidence="1" id="KW-0472">Membrane</keyword>
<dbReference type="EMBL" id="PDNW01000029">
    <property type="protein sequence ID" value="PLC48049.1"/>
    <property type="molecule type" value="Genomic_DNA"/>
</dbReference>